<feature type="compositionally biased region" description="Low complexity" evidence="1">
    <location>
        <begin position="19"/>
        <end position="35"/>
    </location>
</feature>
<name>A0A482WQU3_LAOST</name>
<accession>A0A482WQU3</accession>
<dbReference type="EMBL" id="QKKF02027467">
    <property type="protein sequence ID" value="RZF35828.1"/>
    <property type="molecule type" value="Genomic_DNA"/>
</dbReference>
<comment type="caution">
    <text evidence="2">The sequence shown here is derived from an EMBL/GenBank/DDBJ whole genome shotgun (WGS) entry which is preliminary data.</text>
</comment>
<evidence type="ECO:0000313" key="2">
    <source>
        <dbReference type="EMBL" id="RZF35828.1"/>
    </source>
</evidence>
<dbReference type="InParanoid" id="A0A482WQU3"/>
<organism evidence="2 3">
    <name type="scientific">Laodelphax striatellus</name>
    <name type="common">Small brown planthopper</name>
    <name type="synonym">Delphax striatella</name>
    <dbReference type="NCBI Taxonomy" id="195883"/>
    <lineage>
        <taxon>Eukaryota</taxon>
        <taxon>Metazoa</taxon>
        <taxon>Ecdysozoa</taxon>
        <taxon>Arthropoda</taxon>
        <taxon>Hexapoda</taxon>
        <taxon>Insecta</taxon>
        <taxon>Pterygota</taxon>
        <taxon>Neoptera</taxon>
        <taxon>Paraneoptera</taxon>
        <taxon>Hemiptera</taxon>
        <taxon>Auchenorrhyncha</taxon>
        <taxon>Fulgoroidea</taxon>
        <taxon>Delphacidae</taxon>
        <taxon>Criomorphinae</taxon>
        <taxon>Laodelphax</taxon>
    </lineage>
</organism>
<evidence type="ECO:0000313" key="3">
    <source>
        <dbReference type="Proteomes" id="UP000291343"/>
    </source>
</evidence>
<gene>
    <name evidence="2" type="ORF">LSTR_LSTR017369</name>
</gene>
<dbReference type="AlphaFoldDB" id="A0A482WQU3"/>
<protein>
    <submittedName>
        <fullName evidence="2">Uncharacterized protein</fullName>
    </submittedName>
</protein>
<sequence length="88" mass="10030">MEGSPSPQHSAHAPQFNYQQQQQQQQQPQQQSHHQLQQRRPVYFSVDGKSPQGWVGQPDDSAPVQSRSFKVLQKVTDAYSPSEGEKRT</sequence>
<dbReference type="Proteomes" id="UP000291343">
    <property type="component" value="Unassembled WGS sequence"/>
</dbReference>
<proteinExistence type="predicted"/>
<feature type="region of interest" description="Disordered" evidence="1">
    <location>
        <begin position="1"/>
        <end position="88"/>
    </location>
</feature>
<keyword evidence="3" id="KW-1185">Reference proteome</keyword>
<evidence type="ECO:0000256" key="1">
    <source>
        <dbReference type="SAM" id="MobiDB-lite"/>
    </source>
</evidence>
<reference evidence="2 3" key="1">
    <citation type="journal article" date="2017" name="Gigascience">
        <title>Genome sequence of the small brown planthopper, Laodelphax striatellus.</title>
        <authorList>
            <person name="Zhu J."/>
            <person name="Jiang F."/>
            <person name="Wang X."/>
            <person name="Yang P."/>
            <person name="Bao Y."/>
            <person name="Zhao W."/>
            <person name="Wang W."/>
            <person name="Lu H."/>
            <person name="Wang Q."/>
            <person name="Cui N."/>
            <person name="Li J."/>
            <person name="Chen X."/>
            <person name="Luo L."/>
            <person name="Yu J."/>
            <person name="Kang L."/>
            <person name="Cui F."/>
        </authorList>
    </citation>
    <scope>NUCLEOTIDE SEQUENCE [LARGE SCALE GENOMIC DNA]</scope>
    <source>
        <strain evidence="2">Lst14</strain>
    </source>
</reference>